<evidence type="ECO:0000313" key="1">
    <source>
        <dbReference type="EMBL" id="CQR24163.1"/>
    </source>
</evidence>
<dbReference type="Proteomes" id="UP000198604">
    <property type="component" value="Unassembled WGS sequence"/>
</dbReference>
<dbReference type="AlphaFoldDB" id="A0A0E4H3L0"/>
<gene>
    <name evidence="1" type="ORF">BN1356_00524</name>
</gene>
<organism evidence="1 2">
    <name type="scientific">Streptococcus varani</name>
    <dbReference type="NCBI Taxonomy" id="1608583"/>
    <lineage>
        <taxon>Bacteria</taxon>
        <taxon>Bacillati</taxon>
        <taxon>Bacillota</taxon>
        <taxon>Bacilli</taxon>
        <taxon>Lactobacillales</taxon>
        <taxon>Streptococcaceae</taxon>
        <taxon>Streptococcus</taxon>
    </lineage>
</organism>
<keyword evidence="2" id="KW-1185">Reference proteome</keyword>
<dbReference type="RefSeq" id="WP_093649858.1">
    <property type="nucleotide sequence ID" value="NZ_CTEN01000001.1"/>
</dbReference>
<accession>A0A0E4H3L0</accession>
<sequence length="88" mass="10126">MLEIEVYDRLVRPPKTAIRLVYNLGKKLTVNRSVLGQFDMILVDELEDLLLESDVPNPSYAVFYLNSHAIRGLFHHQSVVFECDVHLA</sequence>
<proteinExistence type="predicted"/>
<evidence type="ECO:0000313" key="2">
    <source>
        <dbReference type="Proteomes" id="UP000198604"/>
    </source>
</evidence>
<dbReference type="STRING" id="1608583.BN1356_00524"/>
<dbReference type="EMBL" id="CTEN01000001">
    <property type="protein sequence ID" value="CQR24163.1"/>
    <property type="molecule type" value="Genomic_DNA"/>
</dbReference>
<reference evidence="2" key="1">
    <citation type="submission" date="2015-03" db="EMBL/GenBank/DDBJ databases">
        <authorList>
            <person name="Urmite Genomes"/>
        </authorList>
    </citation>
    <scope>NUCLEOTIDE SEQUENCE [LARGE SCALE GENOMIC DNA]</scope>
    <source>
        <strain evidence="2">FF10</strain>
    </source>
</reference>
<protein>
    <submittedName>
        <fullName evidence="1">Uncharacterized protein</fullName>
    </submittedName>
</protein>
<name>A0A0E4H3L0_9STRE</name>